<reference evidence="1 2" key="1">
    <citation type="journal article" date="2022" name="bioRxiv">
        <title>Genomics of Preaxostyla Flagellates Illuminates Evolutionary Transitions and the Path Towards Mitochondrial Loss.</title>
        <authorList>
            <person name="Novak L.V.F."/>
            <person name="Treitli S.C."/>
            <person name="Pyrih J."/>
            <person name="Halakuc P."/>
            <person name="Pipaliya S.V."/>
            <person name="Vacek V."/>
            <person name="Brzon O."/>
            <person name="Soukal P."/>
            <person name="Eme L."/>
            <person name="Dacks J.B."/>
            <person name="Karnkowska A."/>
            <person name="Elias M."/>
            <person name="Hampl V."/>
        </authorList>
    </citation>
    <scope>NUCLEOTIDE SEQUENCE [LARGE SCALE GENOMIC DNA]</scope>
    <source>
        <strain evidence="1">NAU3</strain>
        <tissue evidence="1">Gut</tissue>
    </source>
</reference>
<proteinExistence type="predicted"/>
<comment type="caution">
    <text evidence="1">The sequence shown here is derived from an EMBL/GenBank/DDBJ whole genome shotgun (WGS) entry which is preliminary data.</text>
</comment>
<evidence type="ECO:0000313" key="2">
    <source>
        <dbReference type="Proteomes" id="UP001281761"/>
    </source>
</evidence>
<name>A0ABQ9WPB2_9EUKA</name>
<evidence type="ECO:0000313" key="1">
    <source>
        <dbReference type="EMBL" id="KAK2941163.1"/>
    </source>
</evidence>
<sequence>MDDFILGLAPSSADESAKEFVSSIVVLASSSNKTIITSMLRVVPWLIRQTSPKQCLSLVHLNLVPQLLSAINVQSLSFADGQGLILLVAGLLVQLLNLASLYSLAKLEIEHHLDRQAVHEAVLKHILVPSEGFIRHICLNRLSISTEALSNHFMSLLMQILHISPYHPQTMDFVQTLPIVLSIPSFLTFYSFDVTIESFLDDLIVVQSEWDRKGGSIRRSGRIISRCLVMEGFSDVLEQLMTTDKEGDSGGYAVEFSISLSNLFGVNCADLE</sequence>
<organism evidence="1 2">
    <name type="scientific">Blattamonas nauphoetae</name>
    <dbReference type="NCBI Taxonomy" id="2049346"/>
    <lineage>
        <taxon>Eukaryota</taxon>
        <taxon>Metamonada</taxon>
        <taxon>Preaxostyla</taxon>
        <taxon>Oxymonadida</taxon>
        <taxon>Blattamonas</taxon>
    </lineage>
</organism>
<gene>
    <name evidence="1" type="ORF">BLNAU_23928</name>
</gene>
<dbReference type="Proteomes" id="UP001281761">
    <property type="component" value="Unassembled WGS sequence"/>
</dbReference>
<keyword evidence="2" id="KW-1185">Reference proteome</keyword>
<dbReference type="EMBL" id="JARBJD010000542">
    <property type="protein sequence ID" value="KAK2941163.1"/>
    <property type="molecule type" value="Genomic_DNA"/>
</dbReference>
<protein>
    <submittedName>
        <fullName evidence="1">Uncharacterized protein</fullName>
    </submittedName>
</protein>
<accession>A0ABQ9WPB2</accession>